<dbReference type="Pfam" id="PF00646">
    <property type="entry name" value="F-box"/>
    <property type="match status" value="1"/>
</dbReference>
<evidence type="ECO:0000313" key="2">
    <source>
        <dbReference type="EMBL" id="GJN11911.1"/>
    </source>
</evidence>
<dbReference type="InterPro" id="IPR001810">
    <property type="entry name" value="F-box_dom"/>
</dbReference>
<protein>
    <recommendedName>
        <fullName evidence="1">F-box domain-containing protein</fullName>
    </recommendedName>
</protein>
<dbReference type="Gene3D" id="1.20.1280.50">
    <property type="match status" value="1"/>
</dbReference>
<dbReference type="Proteomes" id="UP001054889">
    <property type="component" value="Unassembled WGS sequence"/>
</dbReference>
<evidence type="ECO:0000259" key="1">
    <source>
        <dbReference type="SMART" id="SM00256"/>
    </source>
</evidence>
<dbReference type="CDD" id="cd22157">
    <property type="entry name" value="F-box_AtFBW1-like"/>
    <property type="match status" value="1"/>
</dbReference>
<dbReference type="PANTHER" id="PTHR31111:SF133">
    <property type="entry name" value="OS07G0196600 PROTEIN"/>
    <property type="match status" value="1"/>
</dbReference>
<reference evidence="2" key="2">
    <citation type="submission" date="2021-12" db="EMBL/GenBank/DDBJ databases">
        <title>Resequencing data analysis of finger millet.</title>
        <authorList>
            <person name="Hatakeyama M."/>
            <person name="Aluri S."/>
            <person name="Balachadran M.T."/>
            <person name="Sivarajan S.R."/>
            <person name="Poveda L."/>
            <person name="Shimizu-Inatsugi R."/>
            <person name="Schlapbach R."/>
            <person name="Sreeman S.M."/>
            <person name="Shimizu K.K."/>
        </authorList>
    </citation>
    <scope>NUCLEOTIDE SEQUENCE</scope>
</reference>
<dbReference type="InterPro" id="IPR013187">
    <property type="entry name" value="F-box-assoc_dom_typ3"/>
</dbReference>
<proteinExistence type="predicted"/>
<organism evidence="2 3">
    <name type="scientific">Eleusine coracana subsp. coracana</name>
    <dbReference type="NCBI Taxonomy" id="191504"/>
    <lineage>
        <taxon>Eukaryota</taxon>
        <taxon>Viridiplantae</taxon>
        <taxon>Streptophyta</taxon>
        <taxon>Embryophyta</taxon>
        <taxon>Tracheophyta</taxon>
        <taxon>Spermatophyta</taxon>
        <taxon>Magnoliopsida</taxon>
        <taxon>Liliopsida</taxon>
        <taxon>Poales</taxon>
        <taxon>Poaceae</taxon>
        <taxon>PACMAD clade</taxon>
        <taxon>Chloridoideae</taxon>
        <taxon>Cynodonteae</taxon>
        <taxon>Eleusininae</taxon>
        <taxon>Eleusine</taxon>
    </lineage>
</organism>
<dbReference type="Pfam" id="PF08268">
    <property type="entry name" value="FBA_3"/>
    <property type="match status" value="1"/>
</dbReference>
<sequence>MAPTTKRRRSAPPSSIPEEILVSDVLARLPVKSLLRFRSVCWSWRAANDDPRFVRRHLELSSARPPSVVDVPCEPRLEQYWTEARSSKDQPLEFRRIWPGGLGGEPTAELMHAVTCSITAVTHPVHCDGMVLVPTTSGELFLSNPATREFVRLPRGSPTTVFVENPVAFGFDPWSGTYKVARCFYRCFEMEESDDDGHVEVEYDVGHEVLMLGGTSPSWEETDDPPHAIMPTRPICTRGNFYWTAVVGRADEPRPMELLRFCLRDETFHVVPNPPCFVDTEIAGVIGDRDTLTELTGRLCCAHVCAQCFYVDIWLANDDGPCLDWYVAYNIELLRPVQHSVLPLAVIDGDDVLLSVDRNTLYRYKATTGTLHKVVDMQRAPDFYAAPKPPRNPFIFLHHAVPYVESLVSIQSSM</sequence>
<dbReference type="SMART" id="SM00256">
    <property type="entry name" value="FBOX"/>
    <property type="match status" value="1"/>
</dbReference>
<dbReference type="NCBIfam" id="TIGR01640">
    <property type="entry name" value="F_box_assoc_1"/>
    <property type="match status" value="1"/>
</dbReference>
<accession>A0AAV5DN47</accession>
<dbReference type="EMBL" id="BQKI01000020">
    <property type="protein sequence ID" value="GJN11911.1"/>
    <property type="molecule type" value="Genomic_DNA"/>
</dbReference>
<reference evidence="2" key="1">
    <citation type="journal article" date="2018" name="DNA Res.">
        <title>Multiple hybrid de novo genome assembly of finger millet, an orphan allotetraploid crop.</title>
        <authorList>
            <person name="Hatakeyama M."/>
            <person name="Aluri S."/>
            <person name="Balachadran M.T."/>
            <person name="Sivarajan S.R."/>
            <person name="Patrignani A."/>
            <person name="Gruter S."/>
            <person name="Poveda L."/>
            <person name="Shimizu-Inatsugi R."/>
            <person name="Baeten J."/>
            <person name="Francoijs K.J."/>
            <person name="Nataraja K.N."/>
            <person name="Reddy Y.A.N."/>
            <person name="Phadnis S."/>
            <person name="Ravikumar R.L."/>
            <person name="Schlapbach R."/>
            <person name="Sreeman S.M."/>
            <person name="Shimizu K.K."/>
        </authorList>
    </citation>
    <scope>NUCLEOTIDE SEQUENCE</scope>
</reference>
<dbReference type="SUPFAM" id="SSF81383">
    <property type="entry name" value="F-box domain"/>
    <property type="match status" value="1"/>
</dbReference>
<feature type="domain" description="F-box" evidence="1">
    <location>
        <begin position="16"/>
        <end position="57"/>
    </location>
</feature>
<dbReference type="PANTHER" id="PTHR31111">
    <property type="entry name" value="BNAA05G37150D PROTEIN-RELATED"/>
    <property type="match status" value="1"/>
</dbReference>
<keyword evidence="3" id="KW-1185">Reference proteome</keyword>
<name>A0AAV5DN47_ELECO</name>
<gene>
    <name evidence="2" type="primary">ga30147</name>
    <name evidence="2" type="ORF">PR202_ga30147</name>
</gene>
<dbReference type="AlphaFoldDB" id="A0AAV5DN47"/>
<evidence type="ECO:0000313" key="3">
    <source>
        <dbReference type="Proteomes" id="UP001054889"/>
    </source>
</evidence>
<comment type="caution">
    <text evidence="2">The sequence shown here is derived from an EMBL/GenBank/DDBJ whole genome shotgun (WGS) entry which is preliminary data.</text>
</comment>
<dbReference type="InterPro" id="IPR017451">
    <property type="entry name" value="F-box-assoc_interact_dom"/>
</dbReference>
<dbReference type="InterPro" id="IPR036047">
    <property type="entry name" value="F-box-like_dom_sf"/>
</dbReference>